<name>A0A238FKT6_9BASI</name>
<gene>
    <name evidence="4" type="ORF">BQ2448_4298</name>
</gene>
<dbReference type="AlphaFoldDB" id="A0A238FKT6"/>
<dbReference type="SUPFAM" id="SSF53474">
    <property type="entry name" value="alpha/beta-Hydrolases"/>
    <property type="match status" value="1"/>
</dbReference>
<evidence type="ECO:0000259" key="3">
    <source>
        <dbReference type="Pfam" id="PF12697"/>
    </source>
</evidence>
<dbReference type="Pfam" id="PF12697">
    <property type="entry name" value="Abhydrolase_6"/>
    <property type="match status" value="1"/>
</dbReference>
<dbReference type="OrthoDB" id="2498029at2759"/>
<keyword evidence="5" id="KW-1185">Reference proteome</keyword>
<feature type="domain" description="AB hydrolase-1" evidence="3">
    <location>
        <begin position="35"/>
        <end position="282"/>
    </location>
</feature>
<dbReference type="STRING" id="269621.A0A238FKT6"/>
<comment type="similarity">
    <text evidence="2">Belongs to the AB hydrolase superfamily. FUS2 hydrolase family.</text>
</comment>
<proteinExistence type="inferred from homology"/>
<sequence>MPSRQDIEIPFGPARMSAWFYPSPIATTDKPGPCVVIGHGLGGFKLMRLDAYAEVFQKAGHNALAFDYRGFGESTGSPRQILDWNAQQEDWKVVLEYTRTELPQVDPERIAIFGTSFGGAHAITAASKDKRIKAAISQCPFTSGFHSSLTVDWRTLPRVLFAATRDVLFGTKESYVPIKLAGYPGEPAVMNASDVMTAFNRFLPEDYIATHQDRAYVAARIVYQLPFLYPGRDAKKVDCPIYFAICKNDPVAPPGPTRRYAKEAPKGEIKEYEAGHFEIYFDEHFEEASKDYLDFLHRYLPPN</sequence>
<reference evidence="5" key="1">
    <citation type="submission" date="2016-09" db="EMBL/GenBank/DDBJ databases">
        <authorList>
            <person name="Jeantristanb JTB J.-T."/>
            <person name="Ricardo R."/>
        </authorList>
    </citation>
    <scope>NUCLEOTIDE SEQUENCE [LARGE SCALE GENOMIC DNA]</scope>
</reference>
<dbReference type="EMBL" id="FMSP01000009">
    <property type="protein sequence ID" value="SCV72761.1"/>
    <property type="molecule type" value="Genomic_DNA"/>
</dbReference>
<dbReference type="PANTHER" id="PTHR22946:SF9">
    <property type="entry name" value="POLYKETIDE TRANSFERASE AF380"/>
    <property type="match status" value="1"/>
</dbReference>
<keyword evidence="1" id="KW-0378">Hydrolase</keyword>
<dbReference type="Proteomes" id="UP000198372">
    <property type="component" value="Unassembled WGS sequence"/>
</dbReference>
<evidence type="ECO:0000256" key="1">
    <source>
        <dbReference type="ARBA" id="ARBA00022801"/>
    </source>
</evidence>
<dbReference type="InterPro" id="IPR029058">
    <property type="entry name" value="AB_hydrolase_fold"/>
</dbReference>
<evidence type="ECO:0000256" key="2">
    <source>
        <dbReference type="ARBA" id="ARBA00038115"/>
    </source>
</evidence>
<organism evidence="4 5">
    <name type="scientific">Microbotryum intermedium</name>
    <dbReference type="NCBI Taxonomy" id="269621"/>
    <lineage>
        <taxon>Eukaryota</taxon>
        <taxon>Fungi</taxon>
        <taxon>Dikarya</taxon>
        <taxon>Basidiomycota</taxon>
        <taxon>Pucciniomycotina</taxon>
        <taxon>Microbotryomycetes</taxon>
        <taxon>Microbotryales</taxon>
        <taxon>Microbotryaceae</taxon>
        <taxon>Microbotryum</taxon>
    </lineage>
</organism>
<accession>A0A238FKT6</accession>
<evidence type="ECO:0000313" key="4">
    <source>
        <dbReference type="EMBL" id="SCV72761.1"/>
    </source>
</evidence>
<dbReference type="InterPro" id="IPR050261">
    <property type="entry name" value="FrsA_esterase"/>
</dbReference>
<dbReference type="GO" id="GO:0016788">
    <property type="term" value="F:hydrolase activity, acting on ester bonds"/>
    <property type="evidence" value="ECO:0007669"/>
    <property type="project" value="UniProtKB-ARBA"/>
</dbReference>
<dbReference type="InterPro" id="IPR000073">
    <property type="entry name" value="AB_hydrolase_1"/>
</dbReference>
<evidence type="ECO:0000313" key="5">
    <source>
        <dbReference type="Proteomes" id="UP000198372"/>
    </source>
</evidence>
<protein>
    <submittedName>
        <fullName evidence="4">BQ2448_4298 protein</fullName>
    </submittedName>
</protein>
<dbReference type="Gene3D" id="3.40.50.1820">
    <property type="entry name" value="alpha/beta hydrolase"/>
    <property type="match status" value="1"/>
</dbReference>
<dbReference type="PANTHER" id="PTHR22946">
    <property type="entry name" value="DIENELACTONE HYDROLASE DOMAIN-CONTAINING PROTEIN-RELATED"/>
    <property type="match status" value="1"/>
</dbReference>